<keyword evidence="1" id="KW-0812">Transmembrane</keyword>
<proteinExistence type="predicted"/>
<sequence length="98" mass="11084">MTEKEFNQKVEDMAARFEHRVETAADHLDKGITRKYDKSPLFRFAARGTSIAAEIGLLFSAKHLADKGYRTAAMWCVGLGIAGLAAELLWILVFRRKR</sequence>
<evidence type="ECO:0000256" key="1">
    <source>
        <dbReference type="SAM" id="Phobius"/>
    </source>
</evidence>
<gene>
    <name evidence="2" type="ORF">LQE92_03895</name>
</gene>
<keyword evidence="3" id="KW-1185">Reference proteome</keyword>
<dbReference type="RefSeq" id="WP_231061678.1">
    <property type="nucleotide sequence ID" value="NZ_JAJNOR010000001.1"/>
</dbReference>
<organism evidence="2 3">
    <name type="scientific">Lientehia hominis</name>
    <dbReference type="NCBI Taxonomy" id="2897778"/>
    <lineage>
        <taxon>Bacteria</taxon>
        <taxon>Bacillati</taxon>
        <taxon>Bacillota</taxon>
        <taxon>Clostridia</taxon>
        <taxon>Lachnospirales</taxon>
        <taxon>Lachnospiraceae</taxon>
        <taxon>Lientehia</taxon>
    </lineage>
</organism>
<evidence type="ECO:0000313" key="3">
    <source>
        <dbReference type="Proteomes" id="UP001299265"/>
    </source>
</evidence>
<name>A0AAP2RH41_9FIRM</name>
<feature type="transmembrane region" description="Helical" evidence="1">
    <location>
        <begin position="72"/>
        <end position="94"/>
    </location>
</feature>
<protein>
    <submittedName>
        <fullName evidence="2">Uncharacterized protein</fullName>
    </submittedName>
</protein>
<feature type="transmembrane region" description="Helical" evidence="1">
    <location>
        <begin position="41"/>
        <end position="60"/>
    </location>
</feature>
<keyword evidence="1" id="KW-0472">Membrane</keyword>
<accession>A0AAP2RH41</accession>
<comment type="caution">
    <text evidence="2">The sequence shown here is derived from an EMBL/GenBank/DDBJ whole genome shotgun (WGS) entry which is preliminary data.</text>
</comment>
<keyword evidence="1" id="KW-1133">Transmembrane helix</keyword>
<dbReference type="EMBL" id="JAJNOR010000001">
    <property type="protein sequence ID" value="MCD2491766.1"/>
    <property type="molecule type" value="Genomic_DNA"/>
</dbReference>
<dbReference type="Proteomes" id="UP001299265">
    <property type="component" value="Unassembled WGS sequence"/>
</dbReference>
<evidence type="ECO:0000313" key="2">
    <source>
        <dbReference type="EMBL" id="MCD2491766.1"/>
    </source>
</evidence>
<reference evidence="2 3" key="1">
    <citation type="submission" date="2021-11" db="EMBL/GenBank/DDBJ databases">
        <title>Lacrimispora sp. nov. NSJ-141 isolated from human feces.</title>
        <authorList>
            <person name="Abdugheni R."/>
        </authorList>
    </citation>
    <scope>NUCLEOTIDE SEQUENCE [LARGE SCALE GENOMIC DNA]</scope>
    <source>
        <strain evidence="2 3">NSJ-141</strain>
    </source>
</reference>
<dbReference type="AlphaFoldDB" id="A0AAP2RH41"/>